<accession>A0A8X6IPY1</accession>
<gene>
    <name evidence="2" type="primary">AVEN_97775_1</name>
    <name evidence="2" type="ORF">NPIL_84641</name>
</gene>
<protein>
    <submittedName>
        <fullName evidence="2">Uncharacterized protein</fullName>
    </submittedName>
</protein>
<feature type="transmembrane region" description="Helical" evidence="1">
    <location>
        <begin position="150"/>
        <end position="168"/>
    </location>
</feature>
<keyword evidence="1" id="KW-0812">Transmembrane</keyword>
<keyword evidence="1" id="KW-0472">Membrane</keyword>
<dbReference type="AlphaFoldDB" id="A0A8X6IPY1"/>
<comment type="caution">
    <text evidence="2">The sequence shown here is derived from an EMBL/GenBank/DDBJ whole genome shotgun (WGS) entry which is preliminary data.</text>
</comment>
<feature type="transmembrane region" description="Helical" evidence="1">
    <location>
        <begin position="58"/>
        <end position="75"/>
    </location>
</feature>
<feature type="transmembrane region" description="Helical" evidence="1">
    <location>
        <begin position="31"/>
        <end position="52"/>
    </location>
</feature>
<reference evidence="2" key="1">
    <citation type="submission" date="2020-08" db="EMBL/GenBank/DDBJ databases">
        <title>Multicomponent nature underlies the extraordinary mechanical properties of spider dragline silk.</title>
        <authorList>
            <person name="Kono N."/>
            <person name="Nakamura H."/>
            <person name="Mori M."/>
            <person name="Yoshida Y."/>
            <person name="Ohtoshi R."/>
            <person name="Malay A.D."/>
            <person name="Moran D.A.P."/>
            <person name="Tomita M."/>
            <person name="Numata K."/>
            <person name="Arakawa K."/>
        </authorList>
    </citation>
    <scope>NUCLEOTIDE SEQUENCE</scope>
</reference>
<evidence type="ECO:0000313" key="2">
    <source>
        <dbReference type="EMBL" id="GFS52572.1"/>
    </source>
</evidence>
<organism evidence="2 3">
    <name type="scientific">Nephila pilipes</name>
    <name type="common">Giant wood spider</name>
    <name type="synonym">Nephila maculata</name>
    <dbReference type="NCBI Taxonomy" id="299642"/>
    <lineage>
        <taxon>Eukaryota</taxon>
        <taxon>Metazoa</taxon>
        <taxon>Ecdysozoa</taxon>
        <taxon>Arthropoda</taxon>
        <taxon>Chelicerata</taxon>
        <taxon>Arachnida</taxon>
        <taxon>Araneae</taxon>
        <taxon>Araneomorphae</taxon>
        <taxon>Entelegynae</taxon>
        <taxon>Araneoidea</taxon>
        <taxon>Nephilidae</taxon>
        <taxon>Nephila</taxon>
    </lineage>
</organism>
<keyword evidence="3" id="KW-1185">Reference proteome</keyword>
<dbReference type="EMBL" id="BMAW01091988">
    <property type="protein sequence ID" value="GFS52572.1"/>
    <property type="molecule type" value="Genomic_DNA"/>
</dbReference>
<feature type="transmembrane region" description="Helical" evidence="1">
    <location>
        <begin position="87"/>
        <end position="109"/>
    </location>
</feature>
<dbReference type="OrthoDB" id="6432570at2759"/>
<keyword evidence="1" id="KW-1133">Transmembrane helix</keyword>
<evidence type="ECO:0000256" key="1">
    <source>
        <dbReference type="SAM" id="Phobius"/>
    </source>
</evidence>
<proteinExistence type="predicted"/>
<sequence length="175" mass="19635">MLKDHFGFSASFLYFTSLGLTDWMTKDRGGYFALAGTTEIAAVIILLFFLCFFSPKTLWSASTVLASISLLIMYARSEHEFVHISTGSFLLTMFFSSSSWTVVLLRTLFKPLTTTVAKLNIFISAIAICSGTLIASFNDFQKFHSWNPKFFVIYAIPNLTIGASIAILPERYFKI</sequence>
<name>A0A8X6IPY1_NEPPI</name>
<dbReference type="Proteomes" id="UP000887013">
    <property type="component" value="Unassembled WGS sequence"/>
</dbReference>
<feature type="transmembrane region" description="Helical" evidence="1">
    <location>
        <begin position="121"/>
        <end position="138"/>
    </location>
</feature>
<evidence type="ECO:0000313" key="3">
    <source>
        <dbReference type="Proteomes" id="UP000887013"/>
    </source>
</evidence>